<dbReference type="Proteomes" id="UP000199400">
    <property type="component" value="Unassembled WGS sequence"/>
</dbReference>
<comment type="catalytic activity">
    <reaction evidence="1">
        <text>GDP-alpha-D-mannose + H2O = alpha-D-mannose 1-phosphate + GMP + 2 H(+)</text>
        <dbReference type="Rhea" id="RHEA:27978"/>
        <dbReference type="ChEBI" id="CHEBI:15377"/>
        <dbReference type="ChEBI" id="CHEBI:15378"/>
        <dbReference type="ChEBI" id="CHEBI:57527"/>
        <dbReference type="ChEBI" id="CHEBI:58115"/>
        <dbReference type="ChEBI" id="CHEBI:58409"/>
    </reaction>
</comment>
<comment type="cofactor">
    <cofactor evidence="2">
        <name>Mg(2+)</name>
        <dbReference type="ChEBI" id="CHEBI:18420"/>
    </cofactor>
</comment>
<dbReference type="GO" id="GO:0019693">
    <property type="term" value="P:ribose phosphate metabolic process"/>
    <property type="evidence" value="ECO:0007669"/>
    <property type="project" value="TreeGrafter"/>
</dbReference>
<evidence type="ECO:0000256" key="3">
    <source>
        <dbReference type="ARBA" id="ARBA00007275"/>
    </source>
</evidence>
<evidence type="ECO:0000259" key="8">
    <source>
        <dbReference type="PROSITE" id="PS51462"/>
    </source>
</evidence>
<evidence type="ECO:0000313" key="9">
    <source>
        <dbReference type="EMBL" id="SFE15992.1"/>
    </source>
</evidence>
<evidence type="ECO:0000313" key="10">
    <source>
        <dbReference type="Proteomes" id="UP000199400"/>
    </source>
</evidence>
<feature type="domain" description="Nudix hydrolase" evidence="8">
    <location>
        <begin position="36"/>
        <end position="173"/>
    </location>
</feature>
<keyword evidence="5" id="KW-0378">Hydrolase</keyword>
<dbReference type="OrthoDB" id="9794310at2"/>
<dbReference type="RefSeq" id="WP_096329892.1">
    <property type="nucleotide sequence ID" value="NZ_FOMX01000009.1"/>
</dbReference>
<dbReference type="Pfam" id="PF00293">
    <property type="entry name" value="NUDIX"/>
    <property type="match status" value="1"/>
</dbReference>
<dbReference type="GO" id="GO:0006753">
    <property type="term" value="P:nucleoside phosphate metabolic process"/>
    <property type="evidence" value="ECO:0007669"/>
    <property type="project" value="TreeGrafter"/>
</dbReference>
<dbReference type="CDD" id="cd03424">
    <property type="entry name" value="NUDIX_ADPRase_Nudt5_UGPPase_Nudt14"/>
    <property type="match status" value="1"/>
</dbReference>
<dbReference type="PANTHER" id="PTHR11839">
    <property type="entry name" value="UDP/ADP-SUGAR PYROPHOSPHATASE"/>
    <property type="match status" value="1"/>
</dbReference>
<evidence type="ECO:0000256" key="2">
    <source>
        <dbReference type="ARBA" id="ARBA00001946"/>
    </source>
</evidence>
<sequence>MSSLSDATHPATETIGDGRFLRLVRRGKWEYVERLGARGAAAIVAVTDDGRLVLIEQPRPALGGVAVELPAGLVGDTPGDEAEEAATAANRELVEETGYEASRIEQVAHGPSSPGLTSECISIFVATGLRKVGPGGGDGNEQITVFEVPLAEVEAWLGERIARGAHVDLKVYAGLYFARQLAAHK</sequence>
<dbReference type="InterPro" id="IPR000086">
    <property type="entry name" value="NUDIX_hydrolase_dom"/>
</dbReference>
<evidence type="ECO:0000256" key="7">
    <source>
        <dbReference type="ARBA" id="ARBA00032272"/>
    </source>
</evidence>
<dbReference type="PANTHER" id="PTHR11839:SF18">
    <property type="entry name" value="NUDIX HYDROLASE DOMAIN-CONTAINING PROTEIN"/>
    <property type="match status" value="1"/>
</dbReference>
<dbReference type="EMBL" id="FOMX01000009">
    <property type="protein sequence ID" value="SFE15992.1"/>
    <property type="molecule type" value="Genomic_DNA"/>
</dbReference>
<dbReference type="PROSITE" id="PS51462">
    <property type="entry name" value="NUDIX"/>
    <property type="match status" value="1"/>
</dbReference>
<name>A0A1I1Y9I3_9BACT</name>
<dbReference type="GO" id="GO:0005829">
    <property type="term" value="C:cytosol"/>
    <property type="evidence" value="ECO:0007669"/>
    <property type="project" value="TreeGrafter"/>
</dbReference>
<keyword evidence="10" id="KW-1185">Reference proteome</keyword>
<dbReference type="Gene3D" id="3.90.79.10">
    <property type="entry name" value="Nucleoside Triphosphate Pyrophosphohydrolase"/>
    <property type="match status" value="1"/>
</dbReference>
<dbReference type="InterPro" id="IPR015797">
    <property type="entry name" value="NUDIX_hydrolase-like_dom_sf"/>
</dbReference>
<proteinExistence type="inferred from homology"/>
<dbReference type="STRING" id="54.SAMN02745121_03248"/>
<dbReference type="AlphaFoldDB" id="A0A1I1Y9I3"/>
<organism evidence="9 10">
    <name type="scientific">Nannocystis exedens</name>
    <dbReference type="NCBI Taxonomy" id="54"/>
    <lineage>
        <taxon>Bacteria</taxon>
        <taxon>Pseudomonadati</taxon>
        <taxon>Myxococcota</taxon>
        <taxon>Polyangia</taxon>
        <taxon>Nannocystales</taxon>
        <taxon>Nannocystaceae</taxon>
        <taxon>Nannocystis</taxon>
    </lineage>
</organism>
<evidence type="ECO:0000256" key="4">
    <source>
        <dbReference type="ARBA" id="ARBA00016377"/>
    </source>
</evidence>
<evidence type="ECO:0000256" key="1">
    <source>
        <dbReference type="ARBA" id="ARBA00000847"/>
    </source>
</evidence>
<comment type="similarity">
    <text evidence="3">Belongs to the Nudix hydrolase family. NudK subfamily.</text>
</comment>
<gene>
    <name evidence="9" type="ORF">SAMN02745121_03248</name>
</gene>
<dbReference type="GO" id="GO:0016787">
    <property type="term" value="F:hydrolase activity"/>
    <property type="evidence" value="ECO:0007669"/>
    <property type="project" value="UniProtKB-KW"/>
</dbReference>
<protein>
    <recommendedName>
        <fullName evidence="4">GDP-mannose pyrophosphatase</fullName>
    </recommendedName>
    <alternativeName>
        <fullName evidence="6">GDP-mannose hydrolase</fullName>
    </alternativeName>
    <alternativeName>
        <fullName evidence="7">GDPMK</fullName>
    </alternativeName>
</protein>
<evidence type="ECO:0000256" key="6">
    <source>
        <dbReference type="ARBA" id="ARBA00032162"/>
    </source>
</evidence>
<evidence type="ECO:0000256" key="5">
    <source>
        <dbReference type="ARBA" id="ARBA00022801"/>
    </source>
</evidence>
<accession>A0A1I1Y9I3</accession>
<reference evidence="10" key="1">
    <citation type="submission" date="2016-10" db="EMBL/GenBank/DDBJ databases">
        <authorList>
            <person name="Varghese N."/>
            <person name="Submissions S."/>
        </authorList>
    </citation>
    <scope>NUCLEOTIDE SEQUENCE [LARGE SCALE GENOMIC DNA]</scope>
    <source>
        <strain evidence="10">ATCC 25963</strain>
    </source>
</reference>
<dbReference type="SUPFAM" id="SSF55811">
    <property type="entry name" value="Nudix"/>
    <property type="match status" value="1"/>
</dbReference>